<dbReference type="HOGENOM" id="CLU_2149540_0_0_1"/>
<dbReference type="AlphaFoldDB" id="B4FRN0"/>
<accession>B4FRN0</accession>
<name>B4FRN0_MAIZE</name>
<sequence>MATVGQSGALRRVTVHYASSPTRGAVVEVSLDDLDDELLQFVLADLLPGQVRAPSSPSARACMRTHVWRLPAMPALYLCTYIHLCFFHEHAADHFLLLPSSTILESRISSLH</sequence>
<evidence type="ECO:0000313" key="1">
    <source>
        <dbReference type="EMBL" id="ACF84773.1"/>
    </source>
</evidence>
<organism evidence="1">
    <name type="scientific">Zea mays</name>
    <name type="common">Maize</name>
    <dbReference type="NCBI Taxonomy" id="4577"/>
    <lineage>
        <taxon>Eukaryota</taxon>
        <taxon>Viridiplantae</taxon>
        <taxon>Streptophyta</taxon>
        <taxon>Embryophyta</taxon>
        <taxon>Tracheophyta</taxon>
        <taxon>Spermatophyta</taxon>
        <taxon>Magnoliopsida</taxon>
        <taxon>Liliopsida</taxon>
        <taxon>Poales</taxon>
        <taxon>Poaceae</taxon>
        <taxon>PACMAD clade</taxon>
        <taxon>Panicoideae</taxon>
        <taxon>Andropogonodae</taxon>
        <taxon>Andropogoneae</taxon>
        <taxon>Tripsacinae</taxon>
        <taxon>Zea</taxon>
    </lineage>
</organism>
<dbReference type="EMBL" id="BT039768">
    <property type="protein sequence ID" value="ACF84773.1"/>
    <property type="molecule type" value="mRNA"/>
</dbReference>
<proteinExistence type="evidence at transcript level"/>
<reference evidence="1" key="1">
    <citation type="journal article" date="2009" name="PLoS Genet.">
        <title>Sequencing, mapping, and analysis of 27,455 maize full-length cDNAs.</title>
        <authorList>
            <person name="Soderlund C."/>
            <person name="Descour A."/>
            <person name="Kudrna D."/>
            <person name="Bomhoff M."/>
            <person name="Boyd L."/>
            <person name="Currie J."/>
            <person name="Angelova A."/>
            <person name="Collura K."/>
            <person name="Wissotski M."/>
            <person name="Ashley E."/>
            <person name="Morrow D."/>
            <person name="Fernandes J."/>
            <person name="Walbot V."/>
            <person name="Yu Y."/>
        </authorList>
    </citation>
    <scope>NUCLEOTIDE SEQUENCE</scope>
    <source>
        <strain evidence="1">B73</strain>
    </source>
</reference>
<protein>
    <submittedName>
        <fullName evidence="1">Uncharacterized protein</fullName>
    </submittedName>
</protein>